<sequence>MKMVHFMVRKEGRQEPEWSSDYSFLIPLSGTVKLFLKKKILELKKGDVVMIEPFQYFSLSDVSGSCLLCGVDLTKLMSGQGAAPGRLECNSVMELHKERYHEVICDILHLVQEIQQENVCAYVREMKWSYQLLEHLLRDFRVETEIPDTEFPMMQNVLFYISQHYTEALTLAALAEQFFVSSSYISKMFREKLDTSFLKYINEIRLLHAAGQLRDARKTIDQIAEESGFKNARSFSTKFREYYQILPSEYRRQQKMEAPARLQADEEQELAAFLQQLEADLAGAELIRHPGKKQLITGVDLDGFVSLDQPGGILTIRKASYLLLHPVRKMVRELAEKLHFTGIYFHELFHDDMEIYVKERDRRPHYSFYRMDQLFDFIAECGLIPFVELSFVPFLMVENVNKDALMRNSISDMPTDMQQWDRLVYHVVEHMVERYGRSQVLKWKFCVWNSPDNPRINYSALQRENYYRLYLSTWKVIKAIDERFQVGTSALMSVNLLYPEWMDSFASFYQKQYCEPDFVMMNLYTVDDTPQSIQRRQPAGIMQQRDAVYNVIRRILNNNEDCGWKVRTWYVAEWNYDLGWNNALQDTMFYPAYIVKSMVDCWQTGIAFGVMDPLENVSEDQMIQGSFQGKRGIFTYDFIKKPSYYVYEMLAKMGSYFIKKGENYLITKSEDGEIQILLYNYLHLSEAYCQRKLDQNEISPGMLEPEHDLTYEICLEHAKERTYLKATSVLNENNGNPYGFCKNYRRAARISSADIVYINEKNQPLHTTDYVNRQEDGSICLYEHLEPFEVRLIRLSVM</sequence>
<dbReference type="SUPFAM" id="SSF51011">
    <property type="entry name" value="Glycosyl hydrolase domain"/>
    <property type="match status" value="1"/>
</dbReference>
<evidence type="ECO:0000256" key="6">
    <source>
        <dbReference type="ARBA" id="ARBA00023295"/>
    </source>
</evidence>
<dbReference type="GO" id="GO:0004553">
    <property type="term" value="F:hydrolase activity, hydrolyzing O-glycosyl compounds"/>
    <property type="evidence" value="ECO:0007669"/>
    <property type="project" value="InterPro"/>
</dbReference>
<dbReference type="GO" id="GO:0005975">
    <property type="term" value="P:carbohydrate metabolic process"/>
    <property type="evidence" value="ECO:0007669"/>
    <property type="project" value="InterPro"/>
</dbReference>
<evidence type="ECO:0000313" key="8">
    <source>
        <dbReference type="EMBL" id="MSD16801.1"/>
    </source>
</evidence>
<dbReference type="EMBL" id="WKRA01000021">
    <property type="protein sequence ID" value="MSD16801.1"/>
    <property type="molecule type" value="Genomic_DNA"/>
</dbReference>
<dbReference type="SUPFAM" id="SSF51445">
    <property type="entry name" value="(Trans)glycosidases"/>
    <property type="match status" value="1"/>
</dbReference>
<evidence type="ECO:0000256" key="5">
    <source>
        <dbReference type="ARBA" id="ARBA00023163"/>
    </source>
</evidence>
<dbReference type="PROSITE" id="PS00041">
    <property type="entry name" value="HTH_ARAC_FAMILY_1"/>
    <property type="match status" value="1"/>
</dbReference>
<comment type="caution">
    <text evidence="8">The sequence shown here is derived from an EMBL/GenBank/DDBJ whole genome shotgun (WGS) entry which is preliminary data.</text>
</comment>
<dbReference type="Gene3D" id="1.10.10.60">
    <property type="entry name" value="Homeodomain-like"/>
    <property type="match status" value="2"/>
</dbReference>
<organism evidence="8 9">
    <name type="scientific">Eubacterium ramulus</name>
    <dbReference type="NCBI Taxonomy" id="39490"/>
    <lineage>
        <taxon>Bacteria</taxon>
        <taxon>Bacillati</taxon>
        <taxon>Bacillota</taxon>
        <taxon>Clostridia</taxon>
        <taxon>Eubacteriales</taxon>
        <taxon>Eubacteriaceae</taxon>
        <taxon>Eubacterium</taxon>
    </lineage>
</organism>
<comment type="similarity">
    <text evidence="1">Belongs to the glycosyl hydrolase 39 family.</text>
</comment>
<evidence type="ECO:0000256" key="2">
    <source>
        <dbReference type="ARBA" id="ARBA00022801"/>
    </source>
</evidence>
<dbReference type="InterPro" id="IPR009057">
    <property type="entry name" value="Homeodomain-like_sf"/>
</dbReference>
<dbReference type="InterPro" id="IPR037923">
    <property type="entry name" value="HTH-like"/>
</dbReference>
<gene>
    <name evidence="8" type="ORF">GKE72_12185</name>
</gene>
<evidence type="ECO:0000256" key="4">
    <source>
        <dbReference type="ARBA" id="ARBA00023125"/>
    </source>
</evidence>
<dbReference type="SUPFAM" id="SSF51215">
    <property type="entry name" value="Regulatory protein AraC"/>
    <property type="match status" value="1"/>
</dbReference>
<protein>
    <submittedName>
        <fullName evidence="8">Helix-turn-helix domain-containing protein</fullName>
    </submittedName>
</protein>
<keyword evidence="5" id="KW-0804">Transcription</keyword>
<dbReference type="PRINTS" id="PR00745">
    <property type="entry name" value="GLHYDRLASE39"/>
</dbReference>
<dbReference type="PROSITE" id="PS01124">
    <property type="entry name" value="HTH_ARAC_FAMILY_2"/>
    <property type="match status" value="1"/>
</dbReference>
<keyword evidence="4" id="KW-0238">DNA-binding</keyword>
<evidence type="ECO:0000256" key="1">
    <source>
        <dbReference type="ARBA" id="ARBA00008875"/>
    </source>
</evidence>
<keyword evidence="2" id="KW-0378">Hydrolase</keyword>
<dbReference type="Gene3D" id="3.20.20.80">
    <property type="entry name" value="Glycosidases"/>
    <property type="match status" value="1"/>
</dbReference>
<reference evidence="8 9" key="1">
    <citation type="journal article" date="2019" name="Nat. Med.">
        <title>A library of human gut bacterial isolates paired with longitudinal multiomics data enables mechanistic microbiome research.</title>
        <authorList>
            <person name="Poyet M."/>
            <person name="Groussin M."/>
            <person name="Gibbons S.M."/>
            <person name="Avila-Pacheco J."/>
            <person name="Jiang X."/>
            <person name="Kearney S.M."/>
            <person name="Perrotta A.R."/>
            <person name="Berdy B."/>
            <person name="Zhao S."/>
            <person name="Lieberman T.D."/>
            <person name="Swanson P.K."/>
            <person name="Smith M."/>
            <person name="Roesemann S."/>
            <person name="Alexander J.E."/>
            <person name="Rich S.A."/>
            <person name="Livny J."/>
            <person name="Vlamakis H."/>
            <person name="Clish C."/>
            <person name="Bullock K."/>
            <person name="Deik A."/>
            <person name="Scott J."/>
            <person name="Pierce K.A."/>
            <person name="Xavier R.J."/>
            <person name="Alm E.J."/>
        </authorList>
    </citation>
    <scope>NUCLEOTIDE SEQUENCE [LARGE SCALE GENOMIC DNA]</scope>
    <source>
        <strain evidence="8 9">BIOML-A3</strain>
    </source>
</reference>
<dbReference type="InterPro" id="IPR017853">
    <property type="entry name" value="GH"/>
</dbReference>
<dbReference type="Proteomes" id="UP000431304">
    <property type="component" value="Unassembled WGS sequence"/>
</dbReference>
<dbReference type="InterPro" id="IPR049166">
    <property type="entry name" value="GH39_cat"/>
</dbReference>
<evidence type="ECO:0000256" key="3">
    <source>
        <dbReference type="ARBA" id="ARBA00023015"/>
    </source>
</evidence>
<evidence type="ECO:0000259" key="7">
    <source>
        <dbReference type="PROSITE" id="PS01124"/>
    </source>
</evidence>
<dbReference type="Pfam" id="PF01229">
    <property type="entry name" value="Glyco_hydro_39"/>
    <property type="match status" value="1"/>
</dbReference>
<name>A0A844DZJ8_EUBRA</name>
<keyword evidence="3" id="KW-0805">Transcription regulation</keyword>
<dbReference type="GO" id="GO:0003700">
    <property type="term" value="F:DNA-binding transcription factor activity"/>
    <property type="evidence" value="ECO:0007669"/>
    <property type="project" value="InterPro"/>
</dbReference>
<dbReference type="AlphaFoldDB" id="A0A844DZJ8"/>
<dbReference type="Gene3D" id="2.60.40.1500">
    <property type="entry name" value="Glycosyl hydrolase domain, family 39"/>
    <property type="match status" value="1"/>
</dbReference>
<dbReference type="InterPro" id="IPR018062">
    <property type="entry name" value="HTH_AraC-typ_CS"/>
</dbReference>
<dbReference type="GO" id="GO:0043565">
    <property type="term" value="F:sequence-specific DNA binding"/>
    <property type="evidence" value="ECO:0007669"/>
    <property type="project" value="InterPro"/>
</dbReference>
<dbReference type="PANTHER" id="PTHR43280:SF2">
    <property type="entry name" value="HTH-TYPE TRANSCRIPTIONAL REGULATOR EXSA"/>
    <property type="match status" value="1"/>
</dbReference>
<keyword evidence="6" id="KW-0326">Glycosidase</keyword>
<dbReference type="SMART" id="SM00342">
    <property type="entry name" value="HTH_ARAC"/>
    <property type="match status" value="1"/>
</dbReference>
<dbReference type="Pfam" id="PF12833">
    <property type="entry name" value="HTH_18"/>
    <property type="match status" value="1"/>
</dbReference>
<dbReference type="InterPro" id="IPR000514">
    <property type="entry name" value="Glyco_hydro_39"/>
</dbReference>
<dbReference type="SUPFAM" id="SSF46689">
    <property type="entry name" value="Homeodomain-like"/>
    <property type="match status" value="2"/>
</dbReference>
<dbReference type="InterPro" id="IPR018060">
    <property type="entry name" value="HTH_AraC"/>
</dbReference>
<feature type="domain" description="HTH araC/xylS-type" evidence="7">
    <location>
        <begin position="155"/>
        <end position="253"/>
    </location>
</feature>
<proteinExistence type="inferred from homology"/>
<accession>A0A844DZJ8</accession>
<dbReference type="PANTHER" id="PTHR43280">
    <property type="entry name" value="ARAC-FAMILY TRANSCRIPTIONAL REGULATOR"/>
    <property type="match status" value="1"/>
</dbReference>
<evidence type="ECO:0000313" key="9">
    <source>
        <dbReference type="Proteomes" id="UP000431304"/>
    </source>
</evidence>